<dbReference type="InterPro" id="IPR051257">
    <property type="entry name" value="Diverse_CBS-Domain"/>
</dbReference>
<evidence type="ECO:0000256" key="3">
    <source>
        <dbReference type="SAM" id="MobiDB-lite"/>
    </source>
</evidence>
<dbReference type="EMBL" id="BJXR01000044">
    <property type="protein sequence ID" value="GEN11200.1"/>
    <property type="molecule type" value="Genomic_DNA"/>
</dbReference>
<dbReference type="SUPFAM" id="SSF54631">
    <property type="entry name" value="CBS-domain pair"/>
    <property type="match status" value="1"/>
</dbReference>
<feature type="compositionally biased region" description="Basic and acidic residues" evidence="3">
    <location>
        <begin position="320"/>
        <end position="329"/>
    </location>
</feature>
<feature type="compositionally biased region" description="Basic and acidic residues" evidence="3">
    <location>
        <begin position="256"/>
        <end position="273"/>
    </location>
</feature>
<dbReference type="SMART" id="SM00116">
    <property type="entry name" value="CBS"/>
    <property type="match status" value="2"/>
</dbReference>
<feature type="compositionally biased region" description="Basic and acidic residues" evidence="3">
    <location>
        <begin position="123"/>
        <end position="141"/>
    </location>
</feature>
<dbReference type="Pfam" id="PF00571">
    <property type="entry name" value="CBS"/>
    <property type="match status" value="2"/>
</dbReference>
<gene>
    <name evidence="5" type="ORF">MFU01_62370</name>
</gene>
<dbReference type="STRING" id="1334629.MFUL124B02_42675"/>
<feature type="compositionally biased region" description="Basic and acidic residues" evidence="3">
    <location>
        <begin position="285"/>
        <end position="313"/>
    </location>
</feature>
<evidence type="ECO:0000256" key="2">
    <source>
        <dbReference type="PROSITE-ProRule" id="PRU00703"/>
    </source>
</evidence>
<evidence type="ECO:0000256" key="1">
    <source>
        <dbReference type="ARBA" id="ARBA00023122"/>
    </source>
</evidence>
<comment type="caution">
    <text evidence="5">The sequence shown here is derived from an EMBL/GenBank/DDBJ whole genome shotgun (WGS) entry which is preliminary data.</text>
</comment>
<reference evidence="5 6" key="1">
    <citation type="submission" date="2019-07" db="EMBL/GenBank/DDBJ databases">
        <title>Whole genome shotgun sequence of Myxococcus fulvus NBRC 100333.</title>
        <authorList>
            <person name="Hosoyama A."/>
            <person name="Uohara A."/>
            <person name="Ohji S."/>
            <person name="Ichikawa N."/>
        </authorList>
    </citation>
    <scope>NUCLEOTIDE SEQUENCE [LARGE SCALE GENOMIC DNA]</scope>
    <source>
        <strain evidence="5 6">NBRC 100333</strain>
    </source>
</reference>
<dbReference type="Gene3D" id="3.10.580.10">
    <property type="entry name" value="CBS-domain"/>
    <property type="match status" value="1"/>
</dbReference>
<evidence type="ECO:0000259" key="4">
    <source>
        <dbReference type="PROSITE" id="PS51371"/>
    </source>
</evidence>
<dbReference type="InterPro" id="IPR000644">
    <property type="entry name" value="CBS_dom"/>
</dbReference>
<dbReference type="PANTHER" id="PTHR43080">
    <property type="entry name" value="CBS DOMAIN-CONTAINING PROTEIN CBSX3, MITOCHONDRIAL"/>
    <property type="match status" value="1"/>
</dbReference>
<feature type="compositionally biased region" description="Basic and acidic residues" evidence="3">
    <location>
        <begin position="340"/>
        <end position="358"/>
    </location>
</feature>
<dbReference type="PANTHER" id="PTHR43080:SF2">
    <property type="entry name" value="CBS DOMAIN-CONTAINING PROTEIN"/>
    <property type="match status" value="1"/>
</dbReference>
<accession>A0A511TAI3</accession>
<feature type="compositionally biased region" description="Basic and acidic residues" evidence="3">
    <location>
        <begin position="222"/>
        <end position="247"/>
    </location>
</feature>
<organism evidence="5 6">
    <name type="scientific">Myxococcus fulvus</name>
    <dbReference type="NCBI Taxonomy" id="33"/>
    <lineage>
        <taxon>Bacteria</taxon>
        <taxon>Pseudomonadati</taxon>
        <taxon>Myxococcota</taxon>
        <taxon>Myxococcia</taxon>
        <taxon>Myxococcales</taxon>
        <taxon>Cystobacterineae</taxon>
        <taxon>Myxococcaceae</taxon>
        <taxon>Myxococcus</taxon>
    </lineage>
</organism>
<feature type="region of interest" description="Disordered" evidence="3">
    <location>
        <begin position="1"/>
        <end position="364"/>
    </location>
</feature>
<feature type="compositionally biased region" description="Basic and acidic residues" evidence="3">
    <location>
        <begin position="165"/>
        <end position="204"/>
    </location>
</feature>
<name>A0A511TAI3_MYXFU</name>
<keyword evidence="1 2" id="KW-0129">CBS domain</keyword>
<proteinExistence type="predicted"/>
<dbReference type="InterPro" id="IPR046342">
    <property type="entry name" value="CBS_dom_sf"/>
</dbReference>
<dbReference type="AlphaFoldDB" id="A0A511TAI3"/>
<feature type="compositionally biased region" description="Basic and acidic residues" evidence="3">
    <location>
        <begin position="44"/>
        <end position="56"/>
    </location>
</feature>
<dbReference type="CDD" id="cd04622">
    <property type="entry name" value="CBS_pair_HRP1_like"/>
    <property type="match status" value="1"/>
</dbReference>
<evidence type="ECO:0000313" key="6">
    <source>
        <dbReference type="Proteomes" id="UP000321514"/>
    </source>
</evidence>
<protein>
    <recommendedName>
        <fullName evidence="4">CBS domain-containing protein</fullName>
    </recommendedName>
</protein>
<feature type="domain" description="CBS" evidence="4">
    <location>
        <begin position="381"/>
        <end position="439"/>
    </location>
</feature>
<dbReference type="Proteomes" id="UP000321514">
    <property type="component" value="Unassembled WGS sequence"/>
</dbReference>
<feature type="domain" description="CBS" evidence="4">
    <location>
        <begin position="447"/>
        <end position="503"/>
    </location>
</feature>
<dbReference type="PROSITE" id="PS51371">
    <property type="entry name" value="CBS"/>
    <property type="match status" value="2"/>
</dbReference>
<sequence length="521" mass="58086">MDNGKDEARGAAARPGMETARPADAAPPGSRERGESDVSGWNPARDEAPSSREGRYHRAASLRMAQPRTAVEDRSDEAWASGGVQGGPYGRDDRDDRYATGVGPRARMGTQDQELAPQPADYRSWDREGYGGEESRMRGDAPRAVSGWRAREEAPLPLETSTLHEPPRRTEGRAFHTGDVDTELGRSEETLEFEARSHVSRPGEHAGSGWRGSRDLSAPSPERSDEGWRGGRDASSRQHSDSERGESGWHGGRQHSSTERGDEDWRGGRDRSSPSRQHSSAEYTDEGRREMSARSRERSGVARSEEGPREGREVSLPSRGDARSERRDVSSSSRGASGVERSERTFVADHIREDRSQDYRAPPLGMSKRWQREPLTARDVMTRNVRSARRDSPLREVARIMKDEDCGVVPIIDEQGRLEGLVTDRDLALRAFAGGTSPEQLRAADVMTEDVEAVTLDESLHGLIDIMARRQIRRLPVIERDDRLVGIISLGDIAQRADADEELQRALERISARRSFWTRLR</sequence>
<evidence type="ECO:0000313" key="5">
    <source>
        <dbReference type="EMBL" id="GEN11200.1"/>
    </source>
</evidence>